<name>A0A401RS03_CHIPU</name>
<sequence>MRCEFLCRDRGWGRNRRNPPPPTPGERVTDRAANRIVLFFLQRVMQPACRITQQHTTFPPTLVTCTSCPDVGTPTLHNVPPPTLIHGYPSHHALLCQVFPQHSPRLLETVLERCHGDVVLAIESVVSPHQGQSDAMAQPPISGQPLQQQHTAPYWNPSPHITSLQFTNPVR</sequence>
<evidence type="ECO:0000313" key="5">
    <source>
        <dbReference type="Proteomes" id="UP000287033"/>
    </source>
</evidence>
<evidence type="ECO:0000313" key="4">
    <source>
        <dbReference type="EMBL" id="GCC20917.1"/>
    </source>
</evidence>
<dbReference type="Pfam" id="PF03474">
    <property type="entry name" value="DMA"/>
    <property type="match status" value="1"/>
</dbReference>
<keyword evidence="5" id="KW-1185">Reference proteome</keyword>
<feature type="domain" description="DMA" evidence="3">
    <location>
        <begin position="94"/>
        <end position="125"/>
    </location>
</feature>
<dbReference type="AlphaFoldDB" id="A0A401RS03"/>
<evidence type="ECO:0000256" key="2">
    <source>
        <dbReference type="SAM" id="MobiDB-lite"/>
    </source>
</evidence>
<accession>A0A401RS03</accession>
<proteinExistence type="inferred from homology"/>
<dbReference type="Proteomes" id="UP000287033">
    <property type="component" value="Unassembled WGS sequence"/>
</dbReference>
<organism evidence="4 5">
    <name type="scientific">Chiloscyllium punctatum</name>
    <name type="common">Brownbanded bambooshark</name>
    <name type="synonym">Hemiscyllium punctatum</name>
    <dbReference type="NCBI Taxonomy" id="137246"/>
    <lineage>
        <taxon>Eukaryota</taxon>
        <taxon>Metazoa</taxon>
        <taxon>Chordata</taxon>
        <taxon>Craniata</taxon>
        <taxon>Vertebrata</taxon>
        <taxon>Chondrichthyes</taxon>
        <taxon>Elasmobranchii</taxon>
        <taxon>Galeomorphii</taxon>
        <taxon>Galeoidea</taxon>
        <taxon>Orectolobiformes</taxon>
        <taxon>Hemiscylliidae</taxon>
        <taxon>Chiloscyllium</taxon>
    </lineage>
</organism>
<protein>
    <recommendedName>
        <fullName evidence="3">DMA domain-containing protein</fullName>
    </recommendedName>
</protein>
<dbReference type="InterPro" id="IPR005173">
    <property type="entry name" value="DMA"/>
</dbReference>
<dbReference type="OrthoDB" id="6162476at2759"/>
<dbReference type="InterPro" id="IPR009060">
    <property type="entry name" value="UBA-like_sf"/>
</dbReference>
<dbReference type="EMBL" id="BEZZ01002013">
    <property type="protein sequence ID" value="GCC20917.1"/>
    <property type="molecule type" value="Genomic_DNA"/>
</dbReference>
<gene>
    <name evidence="4" type="ORF">chiPu_0019487</name>
</gene>
<comment type="similarity">
    <text evidence="1">Belongs to the DMRT family.</text>
</comment>
<evidence type="ECO:0000259" key="3">
    <source>
        <dbReference type="Pfam" id="PF03474"/>
    </source>
</evidence>
<comment type="caution">
    <text evidence="4">The sequence shown here is derived from an EMBL/GenBank/DDBJ whole genome shotgun (WGS) entry which is preliminary data.</text>
</comment>
<feature type="compositionally biased region" description="Polar residues" evidence="2">
    <location>
        <begin position="159"/>
        <end position="171"/>
    </location>
</feature>
<reference evidence="4 5" key="1">
    <citation type="journal article" date="2018" name="Nat. Ecol. Evol.">
        <title>Shark genomes provide insights into elasmobranch evolution and the origin of vertebrates.</title>
        <authorList>
            <person name="Hara Y"/>
            <person name="Yamaguchi K"/>
            <person name="Onimaru K"/>
            <person name="Kadota M"/>
            <person name="Koyanagi M"/>
            <person name="Keeley SD"/>
            <person name="Tatsumi K"/>
            <person name="Tanaka K"/>
            <person name="Motone F"/>
            <person name="Kageyama Y"/>
            <person name="Nozu R"/>
            <person name="Adachi N"/>
            <person name="Nishimura O"/>
            <person name="Nakagawa R"/>
            <person name="Tanegashima C"/>
            <person name="Kiyatake I"/>
            <person name="Matsumoto R"/>
            <person name="Murakumo K"/>
            <person name="Nishida K"/>
            <person name="Terakita A"/>
            <person name="Kuratani S"/>
            <person name="Sato K"/>
            <person name="Hyodo S Kuraku.S."/>
        </authorList>
    </citation>
    <scope>NUCLEOTIDE SEQUENCE [LARGE SCALE GENOMIC DNA]</scope>
</reference>
<feature type="region of interest" description="Disordered" evidence="2">
    <location>
        <begin position="130"/>
        <end position="171"/>
    </location>
</feature>
<evidence type="ECO:0000256" key="1">
    <source>
        <dbReference type="ARBA" id="ARBA00006834"/>
    </source>
</evidence>
<dbReference type="SUPFAM" id="SSF46934">
    <property type="entry name" value="UBA-like"/>
    <property type="match status" value="1"/>
</dbReference>